<sequence>DGTDDEAEEAAHRLEAVIGDQSAESVLARDDADQSPIYSPRRIAVNIIVIHDPSTKYLHGHPRNQVISTERLLTDVYLDGLRMMQFGVDRGEGNNAAFLGASMRQTQGMLLKGHLKRTLPVKTVTNNRLVPGIGT</sequence>
<dbReference type="KEGG" id="trr:M419DRAFT_67322"/>
<dbReference type="AlphaFoldDB" id="A0A024SNI1"/>
<gene>
    <name evidence="1" type="ORF">M419DRAFT_67322</name>
</gene>
<reference evidence="2" key="1">
    <citation type="journal article" date="2013" name="Ind. Biotechnol.">
        <title>Comparative genomics analysis of Trichoderma reesei strains.</title>
        <authorList>
            <person name="Koike H."/>
            <person name="Aerts A."/>
            <person name="LaButti K."/>
            <person name="Grigoriev I.V."/>
            <person name="Baker S.E."/>
        </authorList>
    </citation>
    <scope>NUCLEOTIDE SEQUENCE [LARGE SCALE GENOMIC DNA]</scope>
    <source>
        <strain evidence="2">ATCC 56765 / BCRC 32924 / NRRL 11460 / Rut C-30</strain>
    </source>
</reference>
<feature type="non-terminal residue" evidence="1">
    <location>
        <position position="1"/>
    </location>
</feature>
<organism evidence="1 2">
    <name type="scientific">Hypocrea jecorina (strain ATCC 56765 / BCRC 32924 / NRRL 11460 / Rut C-30)</name>
    <name type="common">Trichoderma reesei</name>
    <dbReference type="NCBI Taxonomy" id="1344414"/>
    <lineage>
        <taxon>Eukaryota</taxon>
        <taxon>Fungi</taxon>
        <taxon>Dikarya</taxon>
        <taxon>Ascomycota</taxon>
        <taxon>Pezizomycotina</taxon>
        <taxon>Sordariomycetes</taxon>
        <taxon>Hypocreomycetidae</taxon>
        <taxon>Hypocreales</taxon>
        <taxon>Hypocreaceae</taxon>
        <taxon>Trichoderma</taxon>
    </lineage>
</organism>
<protein>
    <submittedName>
        <fullName evidence="1">Uncharacterized protein</fullName>
    </submittedName>
</protein>
<evidence type="ECO:0000313" key="1">
    <source>
        <dbReference type="EMBL" id="ETS07225.1"/>
    </source>
</evidence>
<dbReference type="HOGENOM" id="CLU_1890710_0_0_1"/>
<dbReference type="EMBL" id="KI911139">
    <property type="protein sequence ID" value="ETS07225.1"/>
    <property type="molecule type" value="Genomic_DNA"/>
</dbReference>
<proteinExistence type="predicted"/>
<dbReference type="Proteomes" id="UP000024376">
    <property type="component" value="Unassembled WGS sequence"/>
</dbReference>
<name>A0A024SNI1_HYPJR</name>
<accession>A0A024SNI1</accession>
<evidence type="ECO:0000313" key="2">
    <source>
        <dbReference type="Proteomes" id="UP000024376"/>
    </source>
</evidence>